<reference evidence="1 2" key="1">
    <citation type="journal article" date="2017" name="Nat. Ecol. Evol.">
        <title>Scallop genome provides insights into evolution of bilaterian karyotype and development.</title>
        <authorList>
            <person name="Wang S."/>
            <person name="Zhang J."/>
            <person name="Jiao W."/>
            <person name="Li J."/>
            <person name="Xun X."/>
            <person name="Sun Y."/>
            <person name="Guo X."/>
            <person name="Huan P."/>
            <person name="Dong B."/>
            <person name="Zhang L."/>
            <person name="Hu X."/>
            <person name="Sun X."/>
            <person name="Wang J."/>
            <person name="Zhao C."/>
            <person name="Wang Y."/>
            <person name="Wang D."/>
            <person name="Huang X."/>
            <person name="Wang R."/>
            <person name="Lv J."/>
            <person name="Li Y."/>
            <person name="Zhang Z."/>
            <person name="Liu B."/>
            <person name="Lu W."/>
            <person name="Hui Y."/>
            <person name="Liang J."/>
            <person name="Zhou Z."/>
            <person name="Hou R."/>
            <person name="Li X."/>
            <person name="Liu Y."/>
            <person name="Li H."/>
            <person name="Ning X."/>
            <person name="Lin Y."/>
            <person name="Zhao L."/>
            <person name="Xing Q."/>
            <person name="Dou J."/>
            <person name="Li Y."/>
            <person name="Mao J."/>
            <person name="Guo H."/>
            <person name="Dou H."/>
            <person name="Li T."/>
            <person name="Mu C."/>
            <person name="Jiang W."/>
            <person name="Fu Q."/>
            <person name="Fu X."/>
            <person name="Miao Y."/>
            <person name="Liu J."/>
            <person name="Yu Q."/>
            <person name="Li R."/>
            <person name="Liao H."/>
            <person name="Li X."/>
            <person name="Kong Y."/>
            <person name="Jiang Z."/>
            <person name="Chourrout D."/>
            <person name="Li R."/>
            <person name="Bao Z."/>
        </authorList>
    </citation>
    <scope>NUCLEOTIDE SEQUENCE [LARGE SCALE GENOMIC DNA]</scope>
    <source>
        <strain evidence="1 2">PY_sf001</strain>
    </source>
</reference>
<keyword evidence="1" id="KW-0808">Transferase</keyword>
<dbReference type="Proteomes" id="UP000242188">
    <property type="component" value="Unassembled WGS sequence"/>
</dbReference>
<organism evidence="1 2">
    <name type="scientific">Mizuhopecten yessoensis</name>
    <name type="common">Japanese scallop</name>
    <name type="synonym">Patinopecten yessoensis</name>
    <dbReference type="NCBI Taxonomy" id="6573"/>
    <lineage>
        <taxon>Eukaryota</taxon>
        <taxon>Metazoa</taxon>
        <taxon>Spiralia</taxon>
        <taxon>Lophotrochozoa</taxon>
        <taxon>Mollusca</taxon>
        <taxon>Bivalvia</taxon>
        <taxon>Autobranchia</taxon>
        <taxon>Pteriomorphia</taxon>
        <taxon>Pectinida</taxon>
        <taxon>Pectinoidea</taxon>
        <taxon>Pectinidae</taxon>
        <taxon>Mizuhopecten</taxon>
    </lineage>
</organism>
<dbReference type="EMBL" id="NEDP02004225">
    <property type="protein sequence ID" value="OWF46277.1"/>
    <property type="molecule type" value="Genomic_DNA"/>
</dbReference>
<dbReference type="GO" id="GO:0005524">
    <property type="term" value="F:ATP binding"/>
    <property type="evidence" value="ECO:0007669"/>
    <property type="project" value="InterPro"/>
</dbReference>
<dbReference type="SUPFAM" id="SSF53067">
    <property type="entry name" value="Actin-like ATPase domain"/>
    <property type="match status" value="1"/>
</dbReference>
<sequence>MTSFTGLGCMSGSSLDGLDLCHVEFTGDIETDIWGYHILDASTVSYSPELTERLRNAAKLSGEELIKLHMEYGHYLGATIKDFLGNKHVDFIASHGHTVFHQPHLGYTFQLGDGETTSTYLNSPFVCNFRNKDIALGGQGAPLVPNGEKFLFSANDICINLGGIANIGLKGQRGYDVCPCNYVLNKLARMLDPSLYQDTDGNIASKGLVIPGVLDRLESLAFYSKEPPKSLGAEWIENHIDPILDQSLYSIPDLMRTFVEHVVRRLKDACVQTSPKLSSDVVVTLVTGGGAFNKYLMNEFREKLRGTKIELEKVDDETICFKEALIFAFLGLRCILGEENVFSCVTGSRCDSVSGSIHRPLSSDGVPAKFKQCYFEFKRSSPHNTTM</sequence>
<gene>
    <name evidence="1" type="ORF">KP79_PYT12993</name>
</gene>
<comment type="caution">
    <text evidence="1">The sequence shown here is derived from an EMBL/GenBank/DDBJ whole genome shotgun (WGS) entry which is preliminary data.</text>
</comment>
<dbReference type="GO" id="GO:0016301">
    <property type="term" value="F:kinase activity"/>
    <property type="evidence" value="ECO:0007669"/>
    <property type="project" value="UniProtKB-KW"/>
</dbReference>
<dbReference type="AlphaFoldDB" id="A0A210QC11"/>
<dbReference type="InterPro" id="IPR005338">
    <property type="entry name" value="Anhydro_N_Ac-Mur_kinase"/>
</dbReference>
<proteinExistence type="predicted"/>
<dbReference type="OrthoDB" id="5427593at2759"/>
<keyword evidence="1" id="KW-0418">Kinase</keyword>
<dbReference type="GO" id="GO:0006040">
    <property type="term" value="P:amino sugar metabolic process"/>
    <property type="evidence" value="ECO:0007669"/>
    <property type="project" value="InterPro"/>
</dbReference>
<dbReference type="InterPro" id="IPR043129">
    <property type="entry name" value="ATPase_NBD"/>
</dbReference>
<dbReference type="STRING" id="6573.A0A210QC11"/>
<accession>A0A210QC11</accession>
<dbReference type="PANTHER" id="PTHR30605:SF0">
    <property type="entry name" value="ANHYDRO-N-ACETYLMURAMIC ACID KINASE"/>
    <property type="match status" value="1"/>
</dbReference>
<keyword evidence="2" id="KW-1185">Reference proteome</keyword>
<evidence type="ECO:0000313" key="1">
    <source>
        <dbReference type="EMBL" id="OWF46277.1"/>
    </source>
</evidence>
<evidence type="ECO:0000313" key="2">
    <source>
        <dbReference type="Proteomes" id="UP000242188"/>
    </source>
</evidence>
<name>A0A210QC11_MIZYE</name>
<dbReference type="Pfam" id="PF03702">
    <property type="entry name" value="AnmK"/>
    <property type="match status" value="1"/>
</dbReference>
<dbReference type="GO" id="GO:0009254">
    <property type="term" value="P:peptidoglycan turnover"/>
    <property type="evidence" value="ECO:0007669"/>
    <property type="project" value="InterPro"/>
</dbReference>
<dbReference type="PANTHER" id="PTHR30605">
    <property type="entry name" value="ANHYDRO-N-ACETYLMURAMIC ACID KINASE"/>
    <property type="match status" value="1"/>
</dbReference>
<protein>
    <submittedName>
        <fullName evidence="1">Anhydro-N-acetylmuramic acid kinase</fullName>
    </submittedName>
</protein>
<dbReference type="Gene3D" id="3.30.420.40">
    <property type="match status" value="2"/>
</dbReference>
<dbReference type="GO" id="GO:0016773">
    <property type="term" value="F:phosphotransferase activity, alcohol group as acceptor"/>
    <property type="evidence" value="ECO:0007669"/>
    <property type="project" value="InterPro"/>
</dbReference>